<reference evidence="1" key="1">
    <citation type="submission" date="2020-07" db="EMBL/GenBank/DDBJ databases">
        <title>Multicomponent nature underlies the extraordinary mechanical properties of spider dragline silk.</title>
        <authorList>
            <person name="Kono N."/>
            <person name="Nakamura H."/>
            <person name="Mori M."/>
            <person name="Yoshida Y."/>
            <person name="Ohtoshi R."/>
            <person name="Malay A.D."/>
            <person name="Moran D.A.P."/>
            <person name="Tomita M."/>
            <person name="Numata K."/>
            <person name="Arakawa K."/>
        </authorList>
    </citation>
    <scope>NUCLEOTIDE SEQUENCE</scope>
</reference>
<proteinExistence type="predicted"/>
<dbReference type="Proteomes" id="UP000887116">
    <property type="component" value="Unassembled WGS sequence"/>
</dbReference>
<organism evidence="1 2">
    <name type="scientific">Trichonephila clavata</name>
    <name type="common">Joro spider</name>
    <name type="synonym">Nephila clavata</name>
    <dbReference type="NCBI Taxonomy" id="2740835"/>
    <lineage>
        <taxon>Eukaryota</taxon>
        <taxon>Metazoa</taxon>
        <taxon>Ecdysozoa</taxon>
        <taxon>Arthropoda</taxon>
        <taxon>Chelicerata</taxon>
        <taxon>Arachnida</taxon>
        <taxon>Araneae</taxon>
        <taxon>Araneomorphae</taxon>
        <taxon>Entelegynae</taxon>
        <taxon>Araneoidea</taxon>
        <taxon>Nephilidae</taxon>
        <taxon>Trichonephila</taxon>
    </lineage>
</organism>
<sequence length="106" mass="12272">MISFPERVLKCECNICEESQNNTCITDGLCFTEIHNNNGEISYTYRMSLVVLLYLFLGLRAELNKVGIIEQNDSLKSNVEKHIMALCSPPRRAIPHLIRCSKWRHF</sequence>
<comment type="caution">
    <text evidence="1">The sequence shown here is derived from an EMBL/GenBank/DDBJ whole genome shotgun (WGS) entry which is preliminary data.</text>
</comment>
<accession>A0A8X6GBN9</accession>
<keyword evidence="2" id="KW-1185">Reference proteome</keyword>
<gene>
    <name evidence="1" type="ORF">TNCT_517341</name>
</gene>
<dbReference type="EMBL" id="BMAO01015318">
    <property type="protein sequence ID" value="GFR00962.1"/>
    <property type="molecule type" value="Genomic_DNA"/>
</dbReference>
<dbReference type="Gene3D" id="2.10.60.10">
    <property type="entry name" value="CD59"/>
    <property type="match status" value="1"/>
</dbReference>
<name>A0A8X6GBN9_TRICU</name>
<protein>
    <submittedName>
        <fullName evidence="1">Uncharacterized protein</fullName>
    </submittedName>
</protein>
<evidence type="ECO:0000313" key="2">
    <source>
        <dbReference type="Proteomes" id="UP000887116"/>
    </source>
</evidence>
<dbReference type="InterPro" id="IPR045860">
    <property type="entry name" value="Snake_toxin-like_sf"/>
</dbReference>
<evidence type="ECO:0000313" key="1">
    <source>
        <dbReference type="EMBL" id="GFR00962.1"/>
    </source>
</evidence>
<dbReference type="AlphaFoldDB" id="A0A8X6GBN9"/>
<dbReference type="OrthoDB" id="69842at2759"/>